<keyword evidence="1" id="KW-0472">Membrane</keyword>
<evidence type="ECO:0000313" key="3">
    <source>
        <dbReference type="EMBL" id="SEP84386.1"/>
    </source>
</evidence>
<dbReference type="Pfam" id="PF01882">
    <property type="entry name" value="DUF58"/>
    <property type="match status" value="1"/>
</dbReference>
<feature type="transmembrane region" description="Helical" evidence="1">
    <location>
        <begin position="7"/>
        <end position="26"/>
    </location>
</feature>
<dbReference type="Proteomes" id="UP000182360">
    <property type="component" value="Unassembled WGS sequence"/>
</dbReference>
<dbReference type="PANTHER" id="PTHR34351">
    <property type="entry name" value="SLR1927 PROTEIN-RELATED"/>
    <property type="match status" value="1"/>
</dbReference>
<reference evidence="3 4" key="1">
    <citation type="submission" date="2016-10" db="EMBL/GenBank/DDBJ databases">
        <authorList>
            <person name="de Groot N.N."/>
        </authorList>
    </citation>
    <scope>NUCLEOTIDE SEQUENCE [LARGE SCALE GENOMIC DNA]</scope>
    <source>
        <strain evidence="3 4">B25</strain>
    </source>
</reference>
<dbReference type="PANTHER" id="PTHR34351:SF2">
    <property type="entry name" value="DUF58 DOMAIN-CONTAINING PROTEIN"/>
    <property type="match status" value="1"/>
</dbReference>
<organism evidence="3 4">
    <name type="scientific">Treponema bryantii</name>
    <dbReference type="NCBI Taxonomy" id="163"/>
    <lineage>
        <taxon>Bacteria</taxon>
        <taxon>Pseudomonadati</taxon>
        <taxon>Spirochaetota</taxon>
        <taxon>Spirochaetia</taxon>
        <taxon>Spirochaetales</taxon>
        <taxon>Treponemataceae</taxon>
        <taxon>Treponema</taxon>
    </lineage>
</organism>
<evidence type="ECO:0000256" key="1">
    <source>
        <dbReference type="SAM" id="Phobius"/>
    </source>
</evidence>
<dbReference type="InterPro" id="IPR002881">
    <property type="entry name" value="DUF58"/>
</dbReference>
<accession>A0A1H9B5S7</accession>
<keyword evidence="1" id="KW-0812">Transmembrane</keyword>
<dbReference type="STRING" id="163.SAMN04487775_102337"/>
<gene>
    <name evidence="3" type="ORF">SAMN04487977_101590</name>
</gene>
<keyword evidence="1" id="KW-1133">Transmembrane helix</keyword>
<keyword evidence="4" id="KW-1185">Reference proteome</keyword>
<protein>
    <submittedName>
        <fullName evidence="3">Uncharacterized conserved protein, DUF58 family, contains vWF domain</fullName>
    </submittedName>
</protein>
<dbReference type="OrthoDB" id="140416at2"/>
<evidence type="ECO:0000259" key="2">
    <source>
        <dbReference type="Pfam" id="PF01882"/>
    </source>
</evidence>
<evidence type="ECO:0000313" key="4">
    <source>
        <dbReference type="Proteomes" id="UP000182360"/>
    </source>
</evidence>
<dbReference type="RefSeq" id="WP_074640718.1">
    <property type="nucleotide sequence ID" value="NZ_FOFU01000001.1"/>
</dbReference>
<dbReference type="AlphaFoldDB" id="A0A1H9B5S7"/>
<feature type="domain" description="DUF58" evidence="2">
    <location>
        <begin position="194"/>
        <end position="304"/>
    </location>
</feature>
<sequence>MIKVSPLIYVASAISLLFFLVSPYRLLQFVCLSVLFVFLISFLYALVLSRTIKIERNTNELKLACKEKSEITLTIKNYSMLTAHVLYFFDEIPYFYIFNEGNKGVISLRPHELKKIVYTITSQDRGLFHGGPVRIRTSDPLGLFLINVEVPAPIEITVRPARIKLITNTIPGFPQGNLKINNPCYEDITMRRSIREYQNGDEQKRINWRTSAKFDSLYTNQYEDSFDAPFFVFLNLAEDDYDLHNRHYHSEKAIEIAACIIEKSRVLRQRCGFAAYGTGFPYLPPRQNQADCILDLLSVIKMEPGKVEYDPVKKFTHQLPAGTLVFVIGPREVESYFLKVEANKENINTVNTGIMRKYGKSV</sequence>
<name>A0A1H9B5S7_9SPIR</name>
<proteinExistence type="predicted"/>
<dbReference type="EMBL" id="FOFU01000001">
    <property type="protein sequence ID" value="SEP84386.1"/>
    <property type="molecule type" value="Genomic_DNA"/>
</dbReference>
<feature type="transmembrane region" description="Helical" evidence="1">
    <location>
        <begin position="32"/>
        <end position="52"/>
    </location>
</feature>